<proteinExistence type="predicted"/>
<accession>A0AA45C6Z6</accession>
<dbReference type="Proteomes" id="UP000245921">
    <property type="component" value="Unassembled WGS sequence"/>
</dbReference>
<name>A0AA45C6Z6_9BACT</name>
<dbReference type="Gene3D" id="1.10.10.60">
    <property type="entry name" value="Homeodomain-like"/>
    <property type="match status" value="1"/>
</dbReference>
<dbReference type="EMBL" id="QGGI01000007">
    <property type="protein sequence ID" value="PWJ95089.1"/>
    <property type="molecule type" value="Genomic_DNA"/>
</dbReference>
<dbReference type="PROSITE" id="PS50943">
    <property type="entry name" value="HTH_CROC1"/>
    <property type="match status" value="1"/>
</dbReference>
<sequence>MKSIEKAIYEIHKYGFFAQNLRDYLSKNFCNKDLKMYIQIKNIYDVYEFENTILKINQNISKIKNKNIYYMLLGLKMMSLFSIKDLDYIVYYKILKKSQKKMPPMSRDILKGMFLYIESRNGGLKQSKFWGSFSSDDYLYINFLFGKADGYTNISKRKKILSEVAVKAKKIPNPSLINASLNNLLTLEKSDKLKCIISKINLYYASYYFSTNRKIINAYQQYIYTLKENDSFIYYMELYIFSLMIKNEKDEFQQNLINTDTKETIKKLEIDKSSYSITNEDIIEIKKYIKKNNLSKTAKNLGLSRRTLYKILNGETKRIKSQTIYKIMEEDETYFKNQIEQERFKIILDENIEEILFNAKKIKKETIIINILSTMMTLEDPNLNRLKRLIKAIKNTDIKKLKISDKIILLQATEEFESPFVKARKDLVKKAFEKIDNKTIYKIYEYYTQDINLQERKILSQIIFGITRFKDTNYEMKNLYPLPKNKHFKNKDVNKALWNIFPEKKREKAFKIYINLIKKIK</sequence>
<evidence type="ECO:0000313" key="2">
    <source>
        <dbReference type="EMBL" id="PWJ95089.1"/>
    </source>
</evidence>
<dbReference type="AlphaFoldDB" id="A0AA45C6Z6"/>
<dbReference type="RefSeq" id="WP_109604624.1">
    <property type="nucleotide sequence ID" value="NZ_QGGI01000007.1"/>
</dbReference>
<evidence type="ECO:0000313" key="3">
    <source>
        <dbReference type="Proteomes" id="UP000245921"/>
    </source>
</evidence>
<organism evidence="2 3">
    <name type="scientific">Oceanotoga teriensis</name>
    <dbReference type="NCBI Taxonomy" id="515440"/>
    <lineage>
        <taxon>Bacteria</taxon>
        <taxon>Thermotogati</taxon>
        <taxon>Thermotogota</taxon>
        <taxon>Thermotogae</taxon>
        <taxon>Petrotogales</taxon>
        <taxon>Petrotogaceae</taxon>
        <taxon>Oceanotoga</taxon>
    </lineage>
</organism>
<comment type="caution">
    <text evidence="2">The sequence shown here is derived from an EMBL/GenBank/DDBJ whole genome shotgun (WGS) entry which is preliminary data.</text>
</comment>
<feature type="domain" description="HTH cro/C1-type" evidence="1">
    <location>
        <begin position="285"/>
        <end position="329"/>
    </location>
</feature>
<keyword evidence="3" id="KW-1185">Reference proteome</keyword>
<dbReference type="InterPro" id="IPR001387">
    <property type="entry name" value="Cro/C1-type_HTH"/>
</dbReference>
<evidence type="ECO:0000259" key="1">
    <source>
        <dbReference type="PROSITE" id="PS50943"/>
    </source>
</evidence>
<gene>
    <name evidence="2" type="ORF">C7380_10744</name>
</gene>
<reference evidence="2 3" key="1">
    <citation type="submission" date="2018-05" db="EMBL/GenBank/DDBJ databases">
        <title>Genomic Encyclopedia of Type Strains, Phase IV (KMG-IV): sequencing the most valuable type-strain genomes for metagenomic binning, comparative biology and taxonomic classification.</title>
        <authorList>
            <person name="Goeker M."/>
        </authorList>
    </citation>
    <scope>NUCLEOTIDE SEQUENCE [LARGE SCALE GENOMIC DNA]</scope>
    <source>
        <strain evidence="2 3">DSM 24906</strain>
    </source>
</reference>
<protein>
    <recommendedName>
        <fullName evidence="1">HTH cro/C1-type domain-containing protein</fullName>
    </recommendedName>
</protein>